<sequence>MKIVKLLIPYGIVASLSACSSQPSQAPHTQVNYNNAANAPFLAEYKKWQGVPYRLGGTNYSGVDCSAFVQAVYQDAYAVNLPRTTAQQVKIGHKVAYDNAQSGDLVFFKTGRKTRHVGIYLGGNTFMHASTSKGVILSRLDNPYWASTFWHFRNVQ</sequence>
<dbReference type="AlphaFoldDB" id="A0A240EKX5"/>
<dbReference type="EC" id="3.4.-.-" evidence="12"/>
<evidence type="ECO:0000256" key="9">
    <source>
        <dbReference type="ARBA" id="ARBA00023288"/>
    </source>
</evidence>
<feature type="domain" description="NlpC/P60" evidence="11">
    <location>
        <begin position="35"/>
        <end position="156"/>
    </location>
</feature>
<dbReference type="Proteomes" id="UP000219336">
    <property type="component" value="Unassembled WGS sequence"/>
</dbReference>
<evidence type="ECO:0000256" key="1">
    <source>
        <dbReference type="ARBA" id="ARBA00004635"/>
    </source>
</evidence>
<keyword evidence="4 10" id="KW-0732">Signal</keyword>
<dbReference type="InterPro" id="IPR038765">
    <property type="entry name" value="Papain-like_cys_pep_sf"/>
</dbReference>
<proteinExistence type="inferred from homology"/>
<comment type="subcellular location">
    <subcellularLocation>
        <location evidence="1">Membrane</location>
        <topology evidence="1">Lipid-anchor</topology>
    </subcellularLocation>
</comment>
<dbReference type="GO" id="GO:0006508">
    <property type="term" value="P:proteolysis"/>
    <property type="evidence" value="ECO:0007669"/>
    <property type="project" value="UniProtKB-KW"/>
</dbReference>
<evidence type="ECO:0000259" key="11">
    <source>
        <dbReference type="PROSITE" id="PS51935"/>
    </source>
</evidence>
<dbReference type="EMBL" id="OANU01000054">
    <property type="protein sequence ID" value="SNX49328.1"/>
    <property type="molecule type" value="Genomic_DNA"/>
</dbReference>
<dbReference type="PANTHER" id="PTHR47360:SF3">
    <property type="entry name" value="MUREIN DD-ENDOPEPTIDASE MEPS_MUREIN LD-CARBOXYPEPTIDASE"/>
    <property type="match status" value="1"/>
</dbReference>
<keyword evidence="13" id="KW-1185">Reference proteome</keyword>
<gene>
    <name evidence="12" type="primary">mepS</name>
    <name evidence="12" type="ORF">VTH8203_02975</name>
</gene>
<dbReference type="PROSITE" id="PS51257">
    <property type="entry name" value="PROKAR_LIPOPROTEIN"/>
    <property type="match status" value="1"/>
</dbReference>
<dbReference type="GO" id="GO:0016020">
    <property type="term" value="C:membrane"/>
    <property type="evidence" value="ECO:0007669"/>
    <property type="project" value="UniProtKB-SubCell"/>
</dbReference>
<keyword evidence="8" id="KW-0564">Palmitate</keyword>
<evidence type="ECO:0000256" key="6">
    <source>
        <dbReference type="ARBA" id="ARBA00022807"/>
    </source>
</evidence>
<dbReference type="RefSeq" id="WP_096994405.1">
    <property type="nucleotide sequence ID" value="NZ_JBHSII010000001.1"/>
</dbReference>
<dbReference type="SUPFAM" id="SSF54001">
    <property type="entry name" value="Cysteine proteinases"/>
    <property type="match status" value="1"/>
</dbReference>
<dbReference type="PANTHER" id="PTHR47360">
    <property type="entry name" value="MUREIN DD-ENDOPEPTIDASE MEPS/MUREIN LD-CARBOXYPEPTIDASE"/>
    <property type="match status" value="1"/>
</dbReference>
<reference evidence="13" key="1">
    <citation type="submission" date="2016-06" db="EMBL/GenBank/DDBJ databases">
        <authorList>
            <person name="Rodrigo-Torres L."/>
            <person name="Arahal R.D."/>
            <person name="Lucena T."/>
        </authorList>
    </citation>
    <scope>NUCLEOTIDE SEQUENCE [LARGE SCALE GENOMIC DNA]</scope>
    <source>
        <strain evidence="13">CECT8203</strain>
    </source>
</reference>
<evidence type="ECO:0000256" key="7">
    <source>
        <dbReference type="ARBA" id="ARBA00023136"/>
    </source>
</evidence>
<evidence type="ECO:0000256" key="5">
    <source>
        <dbReference type="ARBA" id="ARBA00022801"/>
    </source>
</evidence>
<feature type="chain" id="PRO_5013099877" evidence="10">
    <location>
        <begin position="27"/>
        <end position="156"/>
    </location>
</feature>
<feature type="signal peptide" evidence="10">
    <location>
        <begin position="1"/>
        <end position="26"/>
    </location>
</feature>
<keyword evidence="3" id="KW-0645">Protease</keyword>
<keyword evidence="12" id="KW-0121">Carboxypeptidase</keyword>
<dbReference type="Gene3D" id="3.90.1720.10">
    <property type="entry name" value="endopeptidase domain like (from Nostoc punctiforme)"/>
    <property type="match status" value="1"/>
</dbReference>
<evidence type="ECO:0000256" key="8">
    <source>
        <dbReference type="ARBA" id="ARBA00023139"/>
    </source>
</evidence>
<evidence type="ECO:0000256" key="2">
    <source>
        <dbReference type="ARBA" id="ARBA00007074"/>
    </source>
</evidence>
<dbReference type="InterPro" id="IPR000064">
    <property type="entry name" value="NLP_P60_dom"/>
</dbReference>
<dbReference type="PROSITE" id="PS51935">
    <property type="entry name" value="NLPC_P60"/>
    <property type="match status" value="1"/>
</dbReference>
<evidence type="ECO:0000256" key="4">
    <source>
        <dbReference type="ARBA" id="ARBA00022729"/>
    </source>
</evidence>
<keyword evidence="6" id="KW-0788">Thiol protease</keyword>
<dbReference type="Pfam" id="PF00877">
    <property type="entry name" value="NLPC_P60"/>
    <property type="match status" value="1"/>
</dbReference>
<name>A0A240EKX5_9VIBR</name>
<organism evidence="12 13">
    <name type="scientific">Vibrio thalassae</name>
    <dbReference type="NCBI Taxonomy" id="1243014"/>
    <lineage>
        <taxon>Bacteria</taxon>
        <taxon>Pseudomonadati</taxon>
        <taxon>Pseudomonadota</taxon>
        <taxon>Gammaproteobacteria</taxon>
        <taxon>Vibrionales</taxon>
        <taxon>Vibrionaceae</taxon>
        <taxon>Vibrio</taxon>
    </lineage>
</organism>
<keyword evidence="9" id="KW-0449">Lipoprotein</keyword>
<dbReference type="OrthoDB" id="9807055at2"/>
<dbReference type="GO" id="GO:0008234">
    <property type="term" value="F:cysteine-type peptidase activity"/>
    <property type="evidence" value="ECO:0007669"/>
    <property type="project" value="UniProtKB-KW"/>
</dbReference>
<keyword evidence="5 12" id="KW-0378">Hydrolase</keyword>
<dbReference type="InterPro" id="IPR052062">
    <property type="entry name" value="Murein_DD/LD_carboxypeptidase"/>
</dbReference>
<dbReference type="GO" id="GO:0004180">
    <property type="term" value="F:carboxypeptidase activity"/>
    <property type="evidence" value="ECO:0007669"/>
    <property type="project" value="UniProtKB-KW"/>
</dbReference>
<keyword evidence="7" id="KW-0472">Membrane</keyword>
<protein>
    <submittedName>
        <fullName evidence="12">Murein DD-endopeptidase MepS/Murein LD-carboxypeptidase</fullName>
        <ecNumber evidence="12">3.4.-.-</ecNumber>
    </submittedName>
</protein>
<evidence type="ECO:0000256" key="10">
    <source>
        <dbReference type="SAM" id="SignalP"/>
    </source>
</evidence>
<comment type="similarity">
    <text evidence="2">Belongs to the peptidase C40 family.</text>
</comment>
<evidence type="ECO:0000313" key="13">
    <source>
        <dbReference type="Proteomes" id="UP000219336"/>
    </source>
</evidence>
<evidence type="ECO:0000256" key="3">
    <source>
        <dbReference type="ARBA" id="ARBA00022670"/>
    </source>
</evidence>
<evidence type="ECO:0000313" key="12">
    <source>
        <dbReference type="EMBL" id="SNX49328.1"/>
    </source>
</evidence>
<accession>A0A240EKX5</accession>